<comment type="caution">
    <text evidence="4">The sequence shown here is derived from an EMBL/GenBank/DDBJ whole genome shotgun (WGS) entry which is preliminary data.</text>
</comment>
<proteinExistence type="predicted"/>
<dbReference type="AlphaFoldDB" id="M5RRC6"/>
<dbReference type="RefSeq" id="WP_008692841.1">
    <property type="nucleotide sequence ID" value="NZ_ANOG01000186.1"/>
</dbReference>
<feature type="transmembrane region" description="Helical" evidence="2">
    <location>
        <begin position="244"/>
        <end position="264"/>
    </location>
</feature>
<keyword evidence="2" id="KW-1133">Transmembrane helix</keyword>
<dbReference type="InterPro" id="IPR052173">
    <property type="entry name" value="Beta-lactam_resp_regulator"/>
</dbReference>
<sequence length="628" mass="69258">MSDGITFWSDAMQRTLLPTTIAVAVLWLIESRATWLTPKHRSWLWRLVFIKCLFVLCLPFALPLPGFLFNTLRVDPLPGVSEVFPIAPVDASGEKMVPIAVTTTLPQIDIATRFPLSRESTTATSADDVFESAASWLFLIWAIGLIGQWILLLHRHAALRSQLRRGRSGNIPNSLRTIYRETVARMDIRHAPALQINDRFTSPALVFNGRVLLVFPSDFQQRHGNEACRAAMAHELAHHRRSDLHWNALVTLLCGVLFFFPPLWLARRRYRIAMESACDWDAISHARVAPATYARLLIELLEPPVHTTCSPAIVSMAGSEPFRSLSERLKTMNRFNGATRRSRVMHAAIMLLMLCVLVPWTHADEKYNEQITDTQSSSATVTSSSSSQSSGNGETRSTSTVTGTASGNAAGSGAAHGKATSLRMRNGKNAKSNEASSSAAANVAGQNKPANRYSNRDSQITTSDHASSTSSIQINGIKISRSVHSEDGITETKMEVVDKTQEITLRETSDAGIEVRVRDREPNADGSVNEKVYTATTWEDFRQQAPKLAIKLKRHEGLVGKVNSFIDIRNGAATAEAVAGGFTPPVGVIQLDAKEMMKAQLQQMLDQHADNPQMQKMIRKTLDGLDKD</sequence>
<evidence type="ECO:0000259" key="3">
    <source>
        <dbReference type="Pfam" id="PF05569"/>
    </source>
</evidence>
<evidence type="ECO:0000313" key="5">
    <source>
        <dbReference type="Proteomes" id="UP000011991"/>
    </source>
</evidence>
<dbReference type="EMBL" id="ANOG01000186">
    <property type="protein sequence ID" value="EMI21830.1"/>
    <property type="molecule type" value="Genomic_DNA"/>
</dbReference>
<name>M5RRC6_9BACT</name>
<dbReference type="Pfam" id="PF05569">
    <property type="entry name" value="Peptidase_M56"/>
    <property type="match status" value="1"/>
</dbReference>
<feature type="transmembrane region" description="Helical" evidence="2">
    <location>
        <begin position="43"/>
        <end position="62"/>
    </location>
</feature>
<dbReference type="PANTHER" id="PTHR34978:SF3">
    <property type="entry name" value="SLR0241 PROTEIN"/>
    <property type="match status" value="1"/>
</dbReference>
<reference evidence="4 5" key="1">
    <citation type="journal article" date="2013" name="Mar. Genomics">
        <title>Expression of sulfatases in Rhodopirellula baltica and the diversity of sulfatases in the genus Rhodopirellula.</title>
        <authorList>
            <person name="Wegner C.E."/>
            <person name="Richter-Heitmann T."/>
            <person name="Klindworth A."/>
            <person name="Klockow C."/>
            <person name="Richter M."/>
            <person name="Achstetter T."/>
            <person name="Glockner F.O."/>
            <person name="Harder J."/>
        </authorList>
    </citation>
    <scope>NUCLEOTIDE SEQUENCE [LARGE SCALE GENOMIC DNA]</scope>
    <source>
        <strain evidence="4 5">SM1</strain>
    </source>
</reference>
<dbReference type="PANTHER" id="PTHR34978">
    <property type="entry name" value="POSSIBLE SENSOR-TRANSDUCER PROTEIN BLAR"/>
    <property type="match status" value="1"/>
</dbReference>
<organism evidence="4 5">
    <name type="scientific">Rhodopirellula maiorica SM1</name>
    <dbReference type="NCBI Taxonomy" id="1265738"/>
    <lineage>
        <taxon>Bacteria</taxon>
        <taxon>Pseudomonadati</taxon>
        <taxon>Planctomycetota</taxon>
        <taxon>Planctomycetia</taxon>
        <taxon>Pirellulales</taxon>
        <taxon>Pirellulaceae</taxon>
        <taxon>Novipirellula</taxon>
    </lineage>
</organism>
<dbReference type="PATRIC" id="fig|1265738.3.peg.1233"/>
<feature type="domain" description="Peptidase M56" evidence="3">
    <location>
        <begin position="15"/>
        <end position="330"/>
    </location>
</feature>
<dbReference type="InterPro" id="IPR008756">
    <property type="entry name" value="Peptidase_M56"/>
</dbReference>
<evidence type="ECO:0000313" key="4">
    <source>
        <dbReference type="EMBL" id="EMI21830.1"/>
    </source>
</evidence>
<protein>
    <submittedName>
        <fullName evidence="4">Peptidase M56 BlaR1</fullName>
    </submittedName>
</protein>
<dbReference type="Proteomes" id="UP000011991">
    <property type="component" value="Unassembled WGS sequence"/>
</dbReference>
<keyword evidence="5" id="KW-1185">Reference proteome</keyword>
<feature type="compositionally biased region" description="Polar residues" evidence="1">
    <location>
        <begin position="448"/>
        <end position="473"/>
    </location>
</feature>
<gene>
    <name evidence="4" type="ORF">RMSM_01243</name>
</gene>
<accession>M5RRC6</accession>
<feature type="transmembrane region" description="Helical" evidence="2">
    <location>
        <begin position="133"/>
        <end position="154"/>
    </location>
</feature>
<feature type="compositionally biased region" description="Low complexity" evidence="1">
    <location>
        <begin position="374"/>
        <end position="445"/>
    </location>
</feature>
<feature type="region of interest" description="Disordered" evidence="1">
    <location>
        <begin position="371"/>
        <end position="473"/>
    </location>
</feature>
<dbReference type="CDD" id="cd07341">
    <property type="entry name" value="M56_BlaR1_MecR1_like"/>
    <property type="match status" value="1"/>
</dbReference>
<evidence type="ECO:0000256" key="2">
    <source>
        <dbReference type="SAM" id="Phobius"/>
    </source>
</evidence>
<keyword evidence="2" id="KW-0812">Transmembrane</keyword>
<keyword evidence="2" id="KW-0472">Membrane</keyword>
<evidence type="ECO:0000256" key="1">
    <source>
        <dbReference type="SAM" id="MobiDB-lite"/>
    </source>
</evidence>
<feature type="transmembrane region" description="Helical" evidence="2">
    <location>
        <begin position="12"/>
        <end position="31"/>
    </location>
</feature>
<dbReference type="OrthoDB" id="291597at2"/>